<dbReference type="RefSeq" id="WP_105419054.1">
    <property type="nucleotide sequence ID" value="NZ_PUIO01000037.1"/>
</dbReference>
<feature type="transmembrane region" description="Helical" evidence="1">
    <location>
        <begin position="29"/>
        <end position="50"/>
    </location>
</feature>
<feature type="transmembrane region" description="Helical" evidence="1">
    <location>
        <begin position="56"/>
        <end position="74"/>
    </location>
</feature>
<evidence type="ECO:0000313" key="2">
    <source>
        <dbReference type="EMBL" id="PQP21172.1"/>
    </source>
</evidence>
<sequence length="132" mass="14160">MIDNDDLLHRVDQHYLGPTGFTLPVRIRYASLGLGAAFMATIFVIARGIVHVPLGFKSLVVMVVITVVLTARVTKFVNADHPVRSVVRAAWNDLNAPRPPKPGQTVVLRLPAISRAAGSAGAITPIEGESSR</sequence>
<comment type="caution">
    <text evidence="2">The sequence shown here is derived from an EMBL/GenBank/DDBJ whole genome shotgun (WGS) entry which is preliminary data.</text>
</comment>
<dbReference type="Proteomes" id="UP000239290">
    <property type="component" value="Unassembled WGS sequence"/>
</dbReference>
<evidence type="ECO:0000313" key="3">
    <source>
        <dbReference type="Proteomes" id="UP000239290"/>
    </source>
</evidence>
<dbReference type="AlphaFoldDB" id="A0A2S8J3N5"/>
<evidence type="ECO:0000256" key="1">
    <source>
        <dbReference type="SAM" id="Phobius"/>
    </source>
</evidence>
<organism evidence="2 3">
    <name type="scientific">Rhodococcus opacus</name>
    <name type="common">Nocardia opaca</name>
    <dbReference type="NCBI Taxonomy" id="37919"/>
    <lineage>
        <taxon>Bacteria</taxon>
        <taxon>Bacillati</taxon>
        <taxon>Actinomycetota</taxon>
        <taxon>Actinomycetes</taxon>
        <taxon>Mycobacteriales</taxon>
        <taxon>Nocardiaceae</taxon>
        <taxon>Rhodococcus</taxon>
    </lineage>
</organism>
<proteinExistence type="predicted"/>
<name>A0A2S8J3N5_RHOOP</name>
<protein>
    <submittedName>
        <fullName evidence="2">Uncharacterized protein</fullName>
    </submittedName>
</protein>
<keyword evidence="1" id="KW-1133">Transmembrane helix</keyword>
<keyword evidence="1" id="KW-0472">Membrane</keyword>
<gene>
    <name evidence="2" type="ORF">C5613_26825</name>
</gene>
<reference evidence="3" key="1">
    <citation type="submission" date="2018-02" db="EMBL/GenBank/DDBJ databases">
        <title>Draft genome sequencing of Rhodococcus opacus KU647198.</title>
        <authorList>
            <person name="Zheng B.-X."/>
        </authorList>
    </citation>
    <scope>NUCLEOTIDE SEQUENCE [LARGE SCALE GENOMIC DNA]</scope>
    <source>
        <strain evidence="3">04-OD7</strain>
    </source>
</reference>
<accession>A0A2S8J3N5</accession>
<keyword evidence="1" id="KW-0812">Transmembrane</keyword>
<dbReference type="EMBL" id="PUIO01000037">
    <property type="protein sequence ID" value="PQP21172.1"/>
    <property type="molecule type" value="Genomic_DNA"/>
</dbReference>